<evidence type="ECO:0000256" key="4">
    <source>
        <dbReference type="ARBA" id="ARBA00022679"/>
    </source>
</evidence>
<keyword evidence="4 12" id="KW-0808">Transferase</keyword>
<evidence type="ECO:0000256" key="9">
    <source>
        <dbReference type="ARBA" id="ARBA00023136"/>
    </source>
</evidence>
<dbReference type="GO" id="GO:0030148">
    <property type="term" value="P:sphingolipid biosynthetic process"/>
    <property type="evidence" value="ECO:0007669"/>
    <property type="project" value="TreeGrafter"/>
</dbReference>
<evidence type="ECO:0000256" key="12">
    <source>
        <dbReference type="RuleBase" id="RU361115"/>
    </source>
</evidence>
<dbReference type="eggNOG" id="KOG3071">
    <property type="taxonomic scope" value="Eukaryota"/>
</dbReference>
<accession>A7TGT3</accession>
<sequence>MNSTIIEEAVSKSTILGCPFLYEHYPTLERPFFNISLWENFNKYVTLWTNGKFVPENFQFIAGELPMSQLPQVITAIITYYVVIFGGRELMREREPFKFHFLFQIHNLFLTSISFSLLILMIEQLIPILYRHGIFYAICNIGAWTQPMVTLYYFNYIIKFIEFIDTVFLVLKKKKLTFLHTYHHGATALLCYTQLVGTTSISWVPITLNLGVHVVMYWYYFLAARGIRVWWKEWVTRFQIIQFVLDIAFIYFAVYQKFVHLYMADSLPYCGDCVGSTTATFAGFFIISSYLVLFITFYIDVYKRTGSKQSRVVKRVRGGVAAKVNEYVSVDLQNVQTPSPSPDPQIRKRK</sequence>
<dbReference type="KEGG" id="vpo:Kpol_2001p51"/>
<comment type="subcellular location">
    <subcellularLocation>
        <location evidence="1">Membrane</location>
        <topology evidence="1">Multi-pass membrane protein</topology>
    </subcellularLocation>
</comment>
<keyword evidence="9 12" id="KW-0472">Membrane</keyword>
<dbReference type="OrthoDB" id="434092at2759"/>
<dbReference type="HOGENOM" id="CLU_048483_6_1_1"/>
<dbReference type="PROSITE" id="PS01188">
    <property type="entry name" value="ELO"/>
    <property type="match status" value="1"/>
</dbReference>
<dbReference type="Proteomes" id="UP000000267">
    <property type="component" value="Unassembled WGS sequence"/>
</dbReference>
<comment type="similarity">
    <text evidence="2 12">Belongs to the ELO family.</text>
</comment>
<evidence type="ECO:0000256" key="6">
    <source>
        <dbReference type="ARBA" id="ARBA00022832"/>
    </source>
</evidence>
<dbReference type="RefSeq" id="XP_001646404.1">
    <property type="nucleotide sequence ID" value="XM_001646354.1"/>
</dbReference>
<evidence type="ECO:0000256" key="8">
    <source>
        <dbReference type="ARBA" id="ARBA00023098"/>
    </source>
</evidence>
<dbReference type="EC" id="2.3.1.-" evidence="12"/>
<evidence type="ECO:0000256" key="3">
    <source>
        <dbReference type="ARBA" id="ARBA00022516"/>
    </source>
</evidence>
<keyword evidence="3 12" id="KW-0444">Lipid biosynthesis</keyword>
<organism evidence="14">
    <name type="scientific">Vanderwaltozyma polyspora (strain ATCC 22028 / DSM 70294 / BCRC 21397 / CBS 2163 / NBRC 10782 / NRRL Y-8283 / UCD 57-17)</name>
    <name type="common">Kluyveromyces polysporus</name>
    <dbReference type="NCBI Taxonomy" id="436907"/>
    <lineage>
        <taxon>Eukaryota</taxon>
        <taxon>Fungi</taxon>
        <taxon>Dikarya</taxon>
        <taxon>Ascomycota</taxon>
        <taxon>Saccharomycotina</taxon>
        <taxon>Saccharomycetes</taxon>
        <taxon>Saccharomycetales</taxon>
        <taxon>Saccharomycetaceae</taxon>
        <taxon>Vanderwaltozyma</taxon>
    </lineage>
</organism>
<keyword evidence="5 12" id="KW-0812">Transmembrane</keyword>
<feature type="transmembrane region" description="Helical" evidence="12">
    <location>
        <begin position="70"/>
        <end position="87"/>
    </location>
</feature>
<gene>
    <name evidence="13" type="ORF">Kpol_2001p51</name>
</gene>
<dbReference type="GO" id="GO:0042761">
    <property type="term" value="P:very long-chain fatty acid biosynthetic process"/>
    <property type="evidence" value="ECO:0007669"/>
    <property type="project" value="TreeGrafter"/>
</dbReference>
<dbReference type="FunCoup" id="A7TGT3">
    <property type="interactions" value="641"/>
</dbReference>
<comment type="catalytic activity">
    <reaction evidence="11">
        <text>a very-long-chain acyl-CoA + malonyl-CoA + H(+) = a very-long-chain 3-oxoacyl-CoA + CO2 + CoA</text>
        <dbReference type="Rhea" id="RHEA:32727"/>
        <dbReference type="ChEBI" id="CHEBI:15378"/>
        <dbReference type="ChEBI" id="CHEBI:16526"/>
        <dbReference type="ChEBI" id="CHEBI:57287"/>
        <dbReference type="ChEBI" id="CHEBI:57384"/>
        <dbReference type="ChEBI" id="CHEBI:90725"/>
        <dbReference type="ChEBI" id="CHEBI:90736"/>
        <dbReference type="EC" id="2.3.1.199"/>
    </reaction>
</comment>
<evidence type="ECO:0000256" key="5">
    <source>
        <dbReference type="ARBA" id="ARBA00022692"/>
    </source>
</evidence>
<feature type="transmembrane region" description="Helical" evidence="12">
    <location>
        <begin position="234"/>
        <end position="254"/>
    </location>
</feature>
<protein>
    <recommendedName>
        <fullName evidence="12">Elongation of fatty acids protein</fullName>
        <ecNumber evidence="12">2.3.1.-</ecNumber>
    </recommendedName>
</protein>
<dbReference type="STRING" id="436907.A7TGT3"/>
<evidence type="ECO:0000313" key="14">
    <source>
        <dbReference type="Proteomes" id="UP000000267"/>
    </source>
</evidence>
<dbReference type="PANTHER" id="PTHR11157">
    <property type="entry name" value="FATTY ACID ACYL TRANSFERASE-RELATED"/>
    <property type="match status" value="1"/>
</dbReference>
<dbReference type="PhylomeDB" id="A7TGT3"/>
<keyword evidence="14" id="KW-1185">Reference proteome</keyword>
<keyword evidence="10 12" id="KW-0275">Fatty acid biosynthesis</keyword>
<evidence type="ECO:0000256" key="1">
    <source>
        <dbReference type="ARBA" id="ARBA00004141"/>
    </source>
</evidence>
<feature type="transmembrane region" description="Helical" evidence="12">
    <location>
        <begin position="176"/>
        <end position="195"/>
    </location>
</feature>
<dbReference type="GO" id="GO:0009922">
    <property type="term" value="F:fatty acid elongase activity"/>
    <property type="evidence" value="ECO:0007669"/>
    <property type="project" value="UniProtKB-EC"/>
</dbReference>
<feature type="transmembrane region" description="Helical" evidence="12">
    <location>
        <begin position="201"/>
        <end position="222"/>
    </location>
</feature>
<evidence type="ECO:0000256" key="11">
    <source>
        <dbReference type="ARBA" id="ARBA00047375"/>
    </source>
</evidence>
<feature type="transmembrane region" description="Helical" evidence="12">
    <location>
        <begin position="134"/>
        <end position="155"/>
    </location>
</feature>
<dbReference type="PANTHER" id="PTHR11157:SF134">
    <property type="entry name" value="ELONGATION OF FATTY ACIDS PROTEIN 1-RELATED"/>
    <property type="match status" value="1"/>
</dbReference>
<comment type="catalytic activity">
    <reaction evidence="12">
        <text>an acyl-CoA + malonyl-CoA + H(+) = a 3-oxoacyl-CoA + CO2 + CoA</text>
        <dbReference type="Rhea" id="RHEA:50252"/>
        <dbReference type="ChEBI" id="CHEBI:15378"/>
        <dbReference type="ChEBI" id="CHEBI:16526"/>
        <dbReference type="ChEBI" id="CHEBI:57287"/>
        <dbReference type="ChEBI" id="CHEBI:57384"/>
        <dbReference type="ChEBI" id="CHEBI:58342"/>
        <dbReference type="ChEBI" id="CHEBI:90726"/>
    </reaction>
    <physiologicalReaction direction="left-to-right" evidence="12">
        <dbReference type="Rhea" id="RHEA:50253"/>
    </physiologicalReaction>
</comment>
<dbReference type="InterPro" id="IPR030457">
    <property type="entry name" value="ELO_CS"/>
</dbReference>
<dbReference type="Pfam" id="PF01151">
    <property type="entry name" value="ELO"/>
    <property type="match status" value="1"/>
</dbReference>
<evidence type="ECO:0000256" key="10">
    <source>
        <dbReference type="ARBA" id="ARBA00023160"/>
    </source>
</evidence>
<dbReference type="InterPro" id="IPR002076">
    <property type="entry name" value="ELO_fam"/>
</dbReference>
<dbReference type="GO" id="GO:0034625">
    <property type="term" value="P:fatty acid elongation, monounsaturated fatty acid"/>
    <property type="evidence" value="ECO:0007669"/>
    <property type="project" value="TreeGrafter"/>
</dbReference>
<feature type="transmembrane region" description="Helical" evidence="12">
    <location>
        <begin position="99"/>
        <end position="122"/>
    </location>
</feature>
<evidence type="ECO:0000313" key="13">
    <source>
        <dbReference type="EMBL" id="EDO18546.1"/>
    </source>
</evidence>
<keyword evidence="7 12" id="KW-1133">Transmembrane helix</keyword>
<dbReference type="AlphaFoldDB" id="A7TGT3"/>
<dbReference type="GeneID" id="5546842"/>
<dbReference type="InParanoid" id="A7TGT3"/>
<name>A7TGT3_VANPO</name>
<reference evidence="13 14" key="1">
    <citation type="journal article" date="2007" name="Proc. Natl. Acad. Sci. U.S.A.">
        <title>Independent sorting-out of thousands of duplicated gene pairs in two yeast species descended from a whole-genome duplication.</title>
        <authorList>
            <person name="Scannell D.R."/>
            <person name="Frank A.C."/>
            <person name="Conant G.C."/>
            <person name="Byrne K.P."/>
            <person name="Woolfit M."/>
            <person name="Wolfe K.H."/>
        </authorList>
    </citation>
    <scope>NUCLEOTIDE SEQUENCE [LARGE SCALE GENOMIC DNA]</scope>
    <source>
        <strain evidence="14">ATCC 22028 / DSM 70294 / BCRC 21397 / CBS 2163 / NBRC 10782 / NRRL Y-8283 / UCD 57-17</strain>
    </source>
</reference>
<dbReference type="GO" id="GO:0019367">
    <property type="term" value="P:fatty acid elongation, saturated fatty acid"/>
    <property type="evidence" value="ECO:0007669"/>
    <property type="project" value="TreeGrafter"/>
</dbReference>
<dbReference type="GO" id="GO:0034626">
    <property type="term" value="P:fatty acid elongation, polyunsaturated fatty acid"/>
    <property type="evidence" value="ECO:0007669"/>
    <property type="project" value="TreeGrafter"/>
</dbReference>
<feature type="transmembrane region" description="Helical" evidence="12">
    <location>
        <begin position="274"/>
        <end position="299"/>
    </location>
</feature>
<keyword evidence="8 12" id="KW-0443">Lipid metabolism</keyword>
<dbReference type="GO" id="GO:0005789">
    <property type="term" value="C:endoplasmic reticulum membrane"/>
    <property type="evidence" value="ECO:0007669"/>
    <property type="project" value="TreeGrafter"/>
</dbReference>
<dbReference type="OMA" id="PISWVPI"/>
<dbReference type="EMBL" id="DS480388">
    <property type="protein sequence ID" value="EDO18546.1"/>
    <property type="molecule type" value="Genomic_DNA"/>
</dbReference>
<keyword evidence="6 12" id="KW-0276">Fatty acid metabolism</keyword>
<evidence type="ECO:0000256" key="2">
    <source>
        <dbReference type="ARBA" id="ARBA00007263"/>
    </source>
</evidence>
<evidence type="ECO:0000256" key="7">
    <source>
        <dbReference type="ARBA" id="ARBA00022989"/>
    </source>
</evidence>
<proteinExistence type="inferred from homology"/>